<proteinExistence type="predicted"/>
<dbReference type="GO" id="GO:0006506">
    <property type="term" value="P:GPI anchor biosynthetic process"/>
    <property type="evidence" value="ECO:0007669"/>
    <property type="project" value="TreeGrafter"/>
</dbReference>
<dbReference type="AlphaFoldDB" id="A0A1D2AA14"/>
<dbReference type="EMBL" id="GDKF01002585">
    <property type="protein sequence ID" value="JAT76037.1"/>
    <property type="molecule type" value="Transcribed_RNA"/>
</dbReference>
<dbReference type="GO" id="GO:0003824">
    <property type="term" value="F:catalytic activity"/>
    <property type="evidence" value="ECO:0007669"/>
    <property type="project" value="InterPro"/>
</dbReference>
<accession>A0A1D2AA14</accession>
<dbReference type="GO" id="GO:0016020">
    <property type="term" value="C:membrane"/>
    <property type="evidence" value="ECO:0007669"/>
    <property type="project" value="GOC"/>
</dbReference>
<dbReference type="PANTHER" id="PTHR14859:SF1">
    <property type="entry name" value="PGAP2-INTERACTING PROTEIN"/>
    <property type="match status" value="1"/>
</dbReference>
<evidence type="ECO:0000259" key="2">
    <source>
        <dbReference type="Pfam" id="PF03372"/>
    </source>
</evidence>
<dbReference type="InterPro" id="IPR005135">
    <property type="entry name" value="Endo/exonuclease/phosphatase"/>
</dbReference>
<dbReference type="InterPro" id="IPR036691">
    <property type="entry name" value="Endo/exonu/phosph_ase_sf"/>
</dbReference>
<dbReference type="InterPro" id="IPR051916">
    <property type="entry name" value="GPI-anchor_lipid_remodeler"/>
</dbReference>
<feature type="region of interest" description="Disordered" evidence="1">
    <location>
        <begin position="1"/>
        <end position="23"/>
    </location>
</feature>
<protein>
    <recommendedName>
        <fullName evidence="2">Endonuclease/exonuclease/phosphatase domain-containing protein</fullName>
    </recommendedName>
</protein>
<feature type="domain" description="Endonuclease/exonuclease/phosphatase" evidence="2">
    <location>
        <begin position="33"/>
        <end position="213"/>
    </location>
</feature>
<dbReference type="SUPFAM" id="SSF56219">
    <property type="entry name" value="DNase I-like"/>
    <property type="match status" value="1"/>
</dbReference>
<reference evidence="3" key="1">
    <citation type="submission" date="2015-08" db="EMBL/GenBank/DDBJ databases">
        <authorList>
            <person name="Babu N.S."/>
            <person name="Beckwith C.J."/>
            <person name="Beseler K.G."/>
            <person name="Brison A."/>
            <person name="Carone J.V."/>
            <person name="Caskin T.P."/>
            <person name="Diamond M."/>
            <person name="Durham M.E."/>
            <person name="Foxe J.M."/>
            <person name="Go M."/>
            <person name="Henderson B.A."/>
            <person name="Jones I.B."/>
            <person name="McGettigan J.A."/>
            <person name="Micheletti S.J."/>
            <person name="Nasrallah M.E."/>
            <person name="Ortiz D."/>
            <person name="Piller C.R."/>
            <person name="Privatt S.R."/>
            <person name="Schneider S.L."/>
            <person name="Sharp S."/>
            <person name="Smith T.C."/>
            <person name="Stanton J.D."/>
            <person name="Ullery H.E."/>
            <person name="Wilson R.J."/>
            <person name="Serrano M.G."/>
            <person name="Buck G."/>
            <person name="Lee V."/>
            <person name="Wang Y."/>
            <person name="Carvalho R."/>
            <person name="Voegtly L."/>
            <person name="Shi R."/>
            <person name="Duckworth R."/>
            <person name="Johnson A."/>
            <person name="Loviza R."/>
            <person name="Walstead R."/>
            <person name="Shah Z."/>
            <person name="Kiflezghi M."/>
            <person name="Wade K."/>
            <person name="Ball S.L."/>
            <person name="Bradley K.W."/>
            <person name="Asai D.J."/>
            <person name="Bowman C.A."/>
            <person name="Russell D.A."/>
            <person name="Pope W.H."/>
            <person name="Jacobs-Sera D."/>
            <person name="Hendrix R.W."/>
            <person name="Hatfull G.F."/>
        </authorList>
    </citation>
    <scope>NUCLEOTIDE SEQUENCE</scope>
</reference>
<evidence type="ECO:0000256" key="1">
    <source>
        <dbReference type="SAM" id="MobiDB-lite"/>
    </source>
</evidence>
<dbReference type="Pfam" id="PF03372">
    <property type="entry name" value="Exo_endo_phos"/>
    <property type="match status" value="1"/>
</dbReference>
<name>A0A1D2AA14_AUXPR</name>
<evidence type="ECO:0000313" key="3">
    <source>
        <dbReference type="EMBL" id="JAT76037.1"/>
    </source>
</evidence>
<dbReference type="PANTHER" id="PTHR14859">
    <property type="entry name" value="CALCOFLUOR WHITE HYPERSENSITIVE PROTEIN PRECURSOR"/>
    <property type="match status" value="1"/>
</dbReference>
<dbReference type="Gene3D" id="3.60.10.10">
    <property type="entry name" value="Endonuclease/exonuclease/phosphatase"/>
    <property type="match status" value="1"/>
</dbReference>
<sequence>MGERLPSPGSIIQRDYRDLQTPTPHRSETLRLLQWNIERGYKLPGIIEELKQIDADVIALQEVDIGCERSGSLDTGNEIAKALGLNYAFFCEFEELRSPLRTPELQGGGVHGNAILSKFDILDLGLVQHSVHPVDWNKAEEPRARLEPRRGERAVLRARIAAPGTNLVVYCAHLEVFCGALVRMRHLADIFNDARSQIDQGYPRIAILGDMNTMAHGVARLSPSYCCDRMRFRFLGSTEGEVWQDKILSVPDPRYSEPHATDALAPNPHVLAWGLPPQVALGALNPGFSDPFDARNTVTLDNPKYRWGPWSLMAGKLDWMMLRQLTVHSTSLGNQGVPIMSLPSSSGGVNRHGMQVDKAIVLGASLSRLLGTQIVYKTIGAGLKCAQPHW</sequence>
<gene>
    <name evidence="3" type="ORF">g.31643</name>
</gene>
<organism evidence="3">
    <name type="scientific">Auxenochlorella protothecoides</name>
    <name type="common">Green microalga</name>
    <name type="synonym">Chlorella protothecoides</name>
    <dbReference type="NCBI Taxonomy" id="3075"/>
    <lineage>
        <taxon>Eukaryota</taxon>
        <taxon>Viridiplantae</taxon>
        <taxon>Chlorophyta</taxon>
        <taxon>core chlorophytes</taxon>
        <taxon>Trebouxiophyceae</taxon>
        <taxon>Chlorellales</taxon>
        <taxon>Chlorellaceae</taxon>
        <taxon>Auxenochlorella</taxon>
    </lineage>
</organism>